<dbReference type="InterPro" id="IPR050490">
    <property type="entry name" value="Bact_solute-bd_prot1"/>
</dbReference>
<dbReference type="EMBL" id="CP035945">
    <property type="protein sequence ID" value="QBE99969.1"/>
    <property type="molecule type" value="Genomic_DNA"/>
</dbReference>
<feature type="signal peptide" evidence="1">
    <location>
        <begin position="1"/>
        <end position="21"/>
    </location>
</feature>
<dbReference type="Proteomes" id="UP000289794">
    <property type="component" value="Chromosome"/>
</dbReference>
<dbReference type="SUPFAM" id="SSF53850">
    <property type="entry name" value="Periplasmic binding protein-like II"/>
    <property type="match status" value="1"/>
</dbReference>
<dbReference type="Gene3D" id="3.40.190.10">
    <property type="entry name" value="Periplasmic binding protein-like II"/>
    <property type="match status" value="1"/>
</dbReference>
<dbReference type="PANTHER" id="PTHR43649">
    <property type="entry name" value="ARABINOSE-BINDING PROTEIN-RELATED"/>
    <property type="match status" value="1"/>
</dbReference>
<dbReference type="KEGG" id="bpro:PMF13cell1_05563"/>
<evidence type="ECO:0008006" key="4">
    <source>
        <dbReference type="Google" id="ProtNLM"/>
    </source>
</evidence>
<dbReference type="InterPro" id="IPR006059">
    <property type="entry name" value="SBP"/>
</dbReference>
<gene>
    <name evidence="2" type="ORF">PMF13cell1_05563</name>
</gene>
<reference evidence="2 3" key="1">
    <citation type="submission" date="2019-01" db="EMBL/GenBank/DDBJ databases">
        <title>PMF-metabolizing Aryl O-demethylase.</title>
        <authorList>
            <person name="Kim M."/>
        </authorList>
    </citation>
    <scope>NUCLEOTIDE SEQUENCE [LARGE SCALE GENOMIC DNA]</scope>
    <source>
        <strain evidence="2 3">PMF1</strain>
    </source>
</reference>
<dbReference type="PANTHER" id="PTHR43649:SF12">
    <property type="entry name" value="DIACETYLCHITOBIOSE BINDING PROTEIN DASA"/>
    <property type="match status" value="1"/>
</dbReference>
<accession>A0A4P6M5B2</accession>
<sequence length="464" mass="53776">MKHKKIWAISLIAALSTGMLAGCQKETKEKDSVTSEKASEDETTVDWITAEDISDMPETTIRYWYYETPERIALGEEQVEEFMKLYPNIKVSGSVAPDNTDNEMLMTYIQSRTNSNIHQSLNIEDLWYVDNELLYPLNHFPDYEEQMKRMDPDLNYTWIDGNTYSISWYTSPNVMFYNKKMMEQIGWDPKDPPQTYSEYFEFAEKVTDPDHKRWAIAPWMGEEWWRWQFTMYPFYIAANGGNQIVADDGKSVTFNNENMIKVYEFYEKLFDEGWAYKELWDLDPFVTGQTASARGQSDMLATIKNSAAEDFEYVMGPIPVPDGTERGEFDTYGFVRNLCIIDELGVPEGEERDRTRRASWEFIKFILSDEQCAKDFAVSGEYPCLENVQDNDTIKPVFEEFGENASKLLEIGKNSTISDMNTIHECDLMLPLQTAFLKVAYNEMGASEAVAWAEEEANKILQKD</sequence>
<dbReference type="Pfam" id="PF13416">
    <property type="entry name" value="SBP_bac_8"/>
    <property type="match status" value="1"/>
</dbReference>
<protein>
    <recommendedName>
        <fullName evidence="4">Extracellular solute-binding protein</fullName>
    </recommendedName>
</protein>
<evidence type="ECO:0000313" key="2">
    <source>
        <dbReference type="EMBL" id="QBE99969.1"/>
    </source>
</evidence>
<name>A0A4P6M5B2_9FIRM</name>
<dbReference type="PROSITE" id="PS51257">
    <property type="entry name" value="PROKAR_LIPOPROTEIN"/>
    <property type="match status" value="1"/>
</dbReference>
<feature type="chain" id="PRO_5038437618" description="Extracellular solute-binding protein" evidence="1">
    <location>
        <begin position="22"/>
        <end position="464"/>
    </location>
</feature>
<evidence type="ECO:0000313" key="3">
    <source>
        <dbReference type="Proteomes" id="UP000289794"/>
    </source>
</evidence>
<proteinExistence type="predicted"/>
<dbReference type="RefSeq" id="WP_130182858.1">
    <property type="nucleotide sequence ID" value="NZ_CP035945.1"/>
</dbReference>
<organism evidence="2 3">
    <name type="scientific">Blautia producta</name>
    <dbReference type="NCBI Taxonomy" id="33035"/>
    <lineage>
        <taxon>Bacteria</taxon>
        <taxon>Bacillati</taxon>
        <taxon>Bacillota</taxon>
        <taxon>Clostridia</taxon>
        <taxon>Lachnospirales</taxon>
        <taxon>Lachnospiraceae</taxon>
        <taxon>Blautia</taxon>
    </lineage>
</organism>
<evidence type="ECO:0000256" key="1">
    <source>
        <dbReference type="SAM" id="SignalP"/>
    </source>
</evidence>
<dbReference type="AlphaFoldDB" id="A0A4P6M5B2"/>
<keyword evidence="1" id="KW-0732">Signal</keyword>